<feature type="transmembrane region" description="Helical" evidence="12">
    <location>
        <begin position="26"/>
        <end position="44"/>
    </location>
</feature>
<evidence type="ECO:0000256" key="1">
    <source>
        <dbReference type="ARBA" id="ARBA00011955"/>
    </source>
</evidence>
<keyword evidence="12" id="KW-1133">Transmembrane helix</keyword>
<keyword evidence="7 10" id="KW-0460">Magnesium</keyword>
<keyword evidence="12" id="KW-0812">Transmembrane</keyword>
<comment type="caution">
    <text evidence="13">The sequence shown here is derived from an EMBL/GenBank/DDBJ whole genome shotgun (WGS) entry which is preliminary data.</text>
</comment>
<dbReference type="EMBL" id="DSQF01000004">
    <property type="protein sequence ID" value="HGZ42461.1"/>
    <property type="molecule type" value="Genomic_DNA"/>
</dbReference>
<keyword evidence="5 10" id="KW-0479">Metal-binding</keyword>
<dbReference type="PROSITE" id="PS51318">
    <property type="entry name" value="TAT"/>
    <property type="match status" value="1"/>
</dbReference>
<name>A0A832I2F2_UNCEI</name>
<comment type="catalytic activity">
    <reaction evidence="9 10">
        <text>L-threonyl-[protein] + FAD = FMN-L-threonyl-[protein] + AMP + H(+)</text>
        <dbReference type="Rhea" id="RHEA:36847"/>
        <dbReference type="Rhea" id="RHEA-COMP:11060"/>
        <dbReference type="Rhea" id="RHEA-COMP:11061"/>
        <dbReference type="ChEBI" id="CHEBI:15378"/>
        <dbReference type="ChEBI" id="CHEBI:30013"/>
        <dbReference type="ChEBI" id="CHEBI:57692"/>
        <dbReference type="ChEBI" id="CHEBI:74257"/>
        <dbReference type="ChEBI" id="CHEBI:456215"/>
        <dbReference type="EC" id="2.7.1.180"/>
    </reaction>
</comment>
<keyword evidence="3 10" id="KW-0285">Flavoprotein</keyword>
<sequence length="337" mass="34895">MREGSARRSPVPDPAARDGRVTRRRFLAGLGVLAGAGFAAPFAARGRDPRRVEVSRPMLGTWVRMVVVHPDAERASRAIGAAYAAIARVDAQMSIHRSDSQLAAVNRAAGKGAVAVDPEVVEVVARACDVAARSGGVYDPTVLPLMELWGFYRARETWPSDREIAAAAGRVGHAAVRADRAAGTVALARPGMGLDLGSIGKGWALDRAVDALRAHGVRSALVDVGGNVYGLGTPGDGAAGWSIGVAHPVTGAVERVFVLRDAAVATSGNTEQYRVIAGQRVGHLFDARRGRPADGHLLASVEAATGVESDALSTAAFLLGPSAFGAWPGARAVHFVG</sequence>
<dbReference type="InterPro" id="IPR003374">
    <property type="entry name" value="ApbE-like_sf"/>
</dbReference>
<dbReference type="SUPFAM" id="SSF143631">
    <property type="entry name" value="ApbE-like"/>
    <property type="match status" value="1"/>
</dbReference>
<feature type="binding site" evidence="11">
    <location>
        <position position="198"/>
    </location>
    <ligand>
        <name>Mg(2+)</name>
        <dbReference type="ChEBI" id="CHEBI:18420"/>
    </ligand>
</feature>
<dbReference type="AlphaFoldDB" id="A0A832I2F2"/>
<evidence type="ECO:0000256" key="11">
    <source>
        <dbReference type="PIRSR" id="PIRSR006268-2"/>
    </source>
</evidence>
<evidence type="ECO:0000256" key="9">
    <source>
        <dbReference type="ARBA" id="ARBA00048540"/>
    </source>
</evidence>
<evidence type="ECO:0000256" key="7">
    <source>
        <dbReference type="ARBA" id="ARBA00022842"/>
    </source>
</evidence>
<evidence type="ECO:0000313" key="13">
    <source>
        <dbReference type="EMBL" id="HGZ42461.1"/>
    </source>
</evidence>
<evidence type="ECO:0000256" key="5">
    <source>
        <dbReference type="ARBA" id="ARBA00022723"/>
    </source>
</evidence>
<evidence type="ECO:0000256" key="12">
    <source>
        <dbReference type="SAM" id="Phobius"/>
    </source>
</evidence>
<reference evidence="13" key="1">
    <citation type="journal article" date="2020" name="mSystems">
        <title>Genome- and Community-Level Interaction Insights into Carbon Utilization and Element Cycling Functions of Hydrothermarchaeota in Hydrothermal Sediment.</title>
        <authorList>
            <person name="Zhou Z."/>
            <person name="Liu Y."/>
            <person name="Xu W."/>
            <person name="Pan J."/>
            <person name="Luo Z.H."/>
            <person name="Li M."/>
        </authorList>
    </citation>
    <scope>NUCLEOTIDE SEQUENCE [LARGE SCALE GENOMIC DNA]</scope>
    <source>
        <strain evidence="13">SpSt-381</strain>
    </source>
</reference>
<dbReference type="Gene3D" id="3.10.520.10">
    <property type="entry name" value="ApbE-like domains"/>
    <property type="match status" value="1"/>
</dbReference>
<dbReference type="InterPro" id="IPR006311">
    <property type="entry name" value="TAT_signal"/>
</dbReference>
<comment type="cofactor">
    <cofactor evidence="11">
        <name>Mg(2+)</name>
        <dbReference type="ChEBI" id="CHEBI:18420"/>
    </cofactor>
    <cofactor evidence="11">
        <name>Mn(2+)</name>
        <dbReference type="ChEBI" id="CHEBI:29035"/>
    </cofactor>
    <text evidence="11">Magnesium. Can also use manganese.</text>
</comment>
<dbReference type="Pfam" id="PF02424">
    <property type="entry name" value="ApbE"/>
    <property type="match status" value="1"/>
</dbReference>
<dbReference type="GO" id="GO:0016740">
    <property type="term" value="F:transferase activity"/>
    <property type="evidence" value="ECO:0007669"/>
    <property type="project" value="UniProtKB-UniRule"/>
</dbReference>
<evidence type="ECO:0000256" key="6">
    <source>
        <dbReference type="ARBA" id="ARBA00022827"/>
    </source>
</evidence>
<evidence type="ECO:0000256" key="8">
    <source>
        <dbReference type="ARBA" id="ARBA00031306"/>
    </source>
</evidence>
<protein>
    <recommendedName>
        <fullName evidence="2 10">FAD:protein FMN transferase</fullName>
        <ecNumber evidence="1 10">2.7.1.180</ecNumber>
    </recommendedName>
    <alternativeName>
        <fullName evidence="8 10">Flavin transferase</fullName>
    </alternativeName>
</protein>
<dbReference type="InterPro" id="IPR024932">
    <property type="entry name" value="ApbE"/>
</dbReference>
<gene>
    <name evidence="13" type="ORF">ENR23_03365</name>
</gene>
<proteinExistence type="inferred from homology"/>
<dbReference type="PIRSF" id="PIRSF006268">
    <property type="entry name" value="ApbE"/>
    <property type="match status" value="1"/>
</dbReference>
<keyword evidence="12" id="KW-0472">Membrane</keyword>
<keyword evidence="6 10" id="KW-0274">FAD</keyword>
<organism evidence="13">
    <name type="scientific">Eiseniibacteriota bacterium</name>
    <dbReference type="NCBI Taxonomy" id="2212470"/>
    <lineage>
        <taxon>Bacteria</taxon>
        <taxon>Candidatus Eiseniibacteriota</taxon>
    </lineage>
</organism>
<dbReference type="GO" id="GO:0046872">
    <property type="term" value="F:metal ion binding"/>
    <property type="evidence" value="ECO:0007669"/>
    <property type="project" value="UniProtKB-UniRule"/>
</dbReference>
<keyword evidence="4 10" id="KW-0808">Transferase</keyword>
<dbReference type="PANTHER" id="PTHR30040:SF2">
    <property type="entry name" value="FAD:PROTEIN FMN TRANSFERASE"/>
    <property type="match status" value="1"/>
</dbReference>
<evidence type="ECO:0000256" key="10">
    <source>
        <dbReference type="PIRNR" id="PIRNR006268"/>
    </source>
</evidence>
<feature type="binding site" evidence="11">
    <location>
        <position position="314"/>
    </location>
    <ligand>
        <name>Mg(2+)</name>
        <dbReference type="ChEBI" id="CHEBI:18420"/>
    </ligand>
</feature>
<evidence type="ECO:0000256" key="4">
    <source>
        <dbReference type="ARBA" id="ARBA00022679"/>
    </source>
</evidence>
<accession>A0A832I2F2</accession>
<evidence type="ECO:0000256" key="2">
    <source>
        <dbReference type="ARBA" id="ARBA00016337"/>
    </source>
</evidence>
<dbReference type="EC" id="2.7.1.180" evidence="1 10"/>
<feature type="binding site" evidence="11">
    <location>
        <position position="310"/>
    </location>
    <ligand>
        <name>Mg(2+)</name>
        <dbReference type="ChEBI" id="CHEBI:18420"/>
    </ligand>
</feature>
<evidence type="ECO:0000256" key="3">
    <source>
        <dbReference type="ARBA" id="ARBA00022630"/>
    </source>
</evidence>
<comment type="similarity">
    <text evidence="10">Belongs to the ApbE family.</text>
</comment>
<dbReference type="PANTHER" id="PTHR30040">
    <property type="entry name" value="THIAMINE BIOSYNTHESIS LIPOPROTEIN APBE"/>
    <property type="match status" value="1"/>
</dbReference>